<name>A0AAJ6BHK6_9BACT</name>
<accession>A0AAJ6BHK6</accession>
<dbReference type="SUPFAM" id="SSF53187">
    <property type="entry name" value="Zn-dependent exopeptidases"/>
    <property type="match status" value="1"/>
</dbReference>
<dbReference type="GO" id="GO:0006508">
    <property type="term" value="P:proteolysis"/>
    <property type="evidence" value="ECO:0007669"/>
    <property type="project" value="InterPro"/>
</dbReference>
<dbReference type="EMBL" id="CP119311">
    <property type="protein sequence ID" value="WEK37835.1"/>
    <property type="molecule type" value="Genomic_DNA"/>
</dbReference>
<dbReference type="AlphaFoldDB" id="A0AAJ6BHK6"/>
<dbReference type="Proteomes" id="UP001220610">
    <property type="component" value="Chromosome"/>
</dbReference>
<dbReference type="GO" id="GO:0004181">
    <property type="term" value="F:metallocarboxypeptidase activity"/>
    <property type="evidence" value="ECO:0007669"/>
    <property type="project" value="InterPro"/>
</dbReference>
<dbReference type="CDD" id="cd03143">
    <property type="entry name" value="A4_beta-galactosidase_middle_domain"/>
    <property type="match status" value="1"/>
</dbReference>
<evidence type="ECO:0000259" key="3">
    <source>
        <dbReference type="PROSITE" id="PS52035"/>
    </source>
</evidence>
<dbReference type="InterPro" id="IPR029062">
    <property type="entry name" value="Class_I_gatase-like"/>
</dbReference>
<reference evidence="4" key="1">
    <citation type="submission" date="2023-03" db="EMBL/GenBank/DDBJ databases">
        <title>Andean soil-derived lignocellulolytic bacterial consortium as a source of novel taxa and putative plastic-active enzymes.</title>
        <authorList>
            <person name="Diaz-Garcia L."/>
            <person name="Chuvochina M."/>
            <person name="Feuerriegel G."/>
            <person name="Bunk B."/>
            <person name="Sproer C."/>
            <person name="Streit W.R."/>
            <person name="Rodriguez L.M."/>
            <person name="Overmann J."/>
            <person name="Jimenez D.J."/>
        </authorList>
    </citation>
    <scope>NUCLEOTIDE SEQUENCE</scope>
    <source>
        <strain evidence="4">MAG 7</strain>
    </source>
</reference>
<comment type="caution">
    <text evidence="1">Lacks conserved residue(s) required for the propagation of feature annotation.</text>
</comment>
<feature type="chain" id="PRO_5042511112" evidence="2">
    <location>
        <begin position="24"/>
        <end position="864"/>
    </location>
</feature>
<dbReference type="Gene3D" id="3.40.50.880">
    <property type="match status" value="1"/>
</dbReference>
<sequence length="864" mass="95809">MRLFITAKALFIIAFLFSVPALAQQPYYFSEGGPFDPKIPTPEKFLGYDIGSFYTRHDQLVAYLKELARVSDRVHLEVIGKTYENREQVILTITAPENYARIESIRTEHITLADPGKAIPSGQAPVVVLLGYSVHGNETSSGEAAILTAYYLAASQHEETSRWLSQAVVLIDPSLNPDGRDRAANWHNAYRSVPFTADPLDKEHVEGWPNGRSNHYLANLNRDWLSGTQIESRNRLQFFHRWYPNVHIDFHEMGANSTYYFEPSPKRTQSPIVPQASYDFNTTLAKYHAEALDKIGSLYFTKEQFDNLSPIYGSTYPDFFGAVGVTFEQASSRGLLTETETGLLSFSFTIRNQLLTGLATVRGAVAEKAGLFRLQKEFFQSALTQGRAYPVKQWIFGDARDQSLTHQFLELLLQHKVEVYEVQNRVVANGKNFEKGRSYIVPADQSNFRIVHSIFEETAPLVDSQYYDNTSWSLIHAYGLQYAKQTIAGNKGARITAVPTLTGGVQGNPGTVGYVVSWSEYNASKALQLLLDKDIIVKSAHRPFTIQTAAGQQPFSYGSLLVPTTAQKITADSLYRLVKQTGEQAGVEFVAVNTGFNAAGIDLGSNNLKGVRKPSIAVLFGTGINYEEAGQVWFLLNQQVGIAPTKLDIGSVARAGLSRYTVLIFPSGSYAALDKATTTRLKNWVAEGGTLILFKNAIDWAIQQEILKEKLLVDSSEAKSTERIDYAGQESTEAARRINGGVFSADIDISHPIAFGLNNRAIFFTKNSQTILQASRNKYATVAQYDSNSYVGGYVSKKNIGRINNTAAILVSQEGAGKIISFADDPTYRSYWHGTDRLLLNAIYFGNQIQLRSGFVGGEEEESH</sequence>
<dbReference type="Gene3D" id="3.40.630.10">
    <property type="entry name" value="Zn peptidases"/>
    <property type="match status" value="1"/>
</dbReference>
<dbReference type="InterPro" id="IPR000834">
    <property type="entry name" value="Peptidase_M14"/>
</dbReference>
<dbReference type="SMART" id="SM00631">
    <property type="entry name" value="Zn_pept"/>
    <property type="match status" value="1"/>
</dbReference>
<evidence type="ECO:0000256" key="2">
    <source>
        <dbReference type="SAM" id="SignalP"/>
    </source>
</evidence>
<evidence type="ECO:0000256" key="1">
    <source>
        <dbReference type="PROSITE-ProRule" id="PRU01379"/>
    </source>
</evidence>
<dbReference type="PROSITE" id="PS52035">
    <property type="entry name" value="PEPTIDASE_M14"/>
    <property type="match status" value="1"/>
</dbReference>
<dbReference type="Pfam" id="PF00246">
    <property type="entry name" value="Peptidase_M14"/>
    <property type="match status" value="1"/>
</dbReference>
<comment type="similarity">
    <text evidence="1">Belongs to the peptidase M14 family.</text>
</comment>
<protein>
    <submittedName>
        <fullName evidence="4">M14 family metallopeptidase</fullName>
    </submittedName>
</protein>
<evidence type="ECO:0000313" key="4">
    <source>
        <dbReference type="EMBL" id="WEK37835.1"/>
    </source>
</evidence>
<feature type="domain" description="Peptidase M14" evidence="3">
    <location>
        <begin position="53"/>
        <end position="361"/>
    </location>
</feature>
<organism evidence="4 5">
    <name type="scientific">Candidatus Pseudobacter hemicellulosilyticus</name>
    <dbReference type="NCBI Taxonomy" id="3121375"/>
    <lineage>
        <taxon>Bacteria</taxon>
        <taxon>Pseudomonadati</taxon>
        <taxon>Bacteroidota</taxon>
        <taxon>Chitinophagia</taxon>
        <taxon>Chitinophagales</taxon>
        <taxon>Chitinophagaceae</taxon>
        <taxon>Pseudobacter</taxon>
    </lineage>
</organism>
<dbReference type="SUPFAM" id="SSF52317">
    <property type="entry name" value="Class I glutamine amidotransferase-like"/>
    <property type="match status" value="1"/>
</dbReference>
<gene>
    <name evidence="4" type="ORF">P0Y53_10005</name>
</gene>
<feature type="signal peptide" evidence="2">
    <location>
        <begin position="1"/>
        <end position="23"/>
    </location>
</feature>
<dbReference type="GO" id="GO:0008270">
    <property type="term" value="F:zinc ion binding"/>
    <property type="evidence" value="ECO:0007669"/>
    <property type="project" value="InterPro"/>
</dbReference>
<proteinExistence type="inferred from homology"/>
<keyword evidence="2" id="KW-0732">Signal</keyword>
<evidence type="ECO:0000313" key="5">
    <source>
        <dbReference type="Proteomes" id="UP001220610"/>
    </source>
</evidence>